<protein>
    <recommendedName>
        <fullName evidence="4">L-ribulose-5-phosphate 4-epimerase</fullName>
        <ecNumber evidence="4">5.1.3.4</ecNumber>
    </recommendedName>
</protein>
<dbReference type="EC" id="5.1.3.4" evidence="4"/>
<evidence type="ECO:0000313" key="11">
    <source>
        <dbReference type="Proteomes" id="UP000249590"/>
    </source>
</evidence>
<evidence type="ECO:0000256" key="3">
    <source>
        <dbReference type="ARBA" id="ARBA00010037"/>
    </source>
</evidence>
<evidence type="ECO:0000256" key="4">
    <source>
        <dbReference type="ARBA" id="ARBA00013186"/>
    </source>
</evidence>
<evidence type="ECO:0000313" key="10">
    <source>
        <dbReference type="EMBL" id="RAI01684.1"/>
    </source>
</evidence>
<proteinExistence type="inferred from homology"/>
<keyword evidence="6" id="KW-0862">Zinc</keyword>
<evidence type="ECO:0000256" key="6">
    <source>
        <dbReference type="ARBA" id="ARBA00022833"/>
    </source>
</evidence>
<evidence type="ECO:0000256" key="1">
    <source>
        <dbReference type="ARBA" id="ARBA00001726"/>
    </source>
</evidence>
<keyword evidence="11" id="KW-1185">Reference proteome</keyword>
<dbReference type="Proteomes" id="UP000249590">
    <property type="component" value="Unassembled WGS sequence"/>
</dbReference>
<dbReference type="RefSeq" id="WP_111344721.1">
    <property type="nucleotide sequence ID" value="NZ_JAIWKD010000002.1"/>
</dbReference>
<evidence type="ECO:0000256" key="8">
    <source>
        <dbReference type="ARBA" id="ARBA00023277"/>
    </source>
</evidence>
<dbReference type="FunFam" id="3.40.225.10:FF:000001">
    <property type="entry name" value="L-ribulose-5-phosphate 4-epimerase UlaF"/>
    <property type="match status" value="1"/>
</dbReference>
<sequence length="229" mass="24476">MTLDALKEQVRAANVETVARGLVISTFGNASGIDREAGRIAIKPSGVPYAELTADQIVITTLDGVPQDNRFKPSSDLATHVVLYRAFGGIGGVVHTHSTYATIFAQAGREIPCLGTTHADYFRGPVPVTRALRPDETGASYVEATGEVIVEAFRDRDPAEVPAALVQGHGPFVWGPTPQAAVQNAYLLEEIARMAYLTLTLAPGTGAITDHLRDRHYLRKHGAAATYGQ</sequence>
<dbReference type="InterPro" id="IPR036409">
    <property type="entry name" value="Aldolase_II/adducin_N_sf"/>
</dbReference>
<dbReference type="NCBIfam" id="NF006047">
    <property type="entry name" value="PRK08193.1"/>
    <property type="match status" value="1"/>
</dbReference>
<comment type="catalytic activity">
    <reaction evidence="1">
        <text>L-ribulose 5-phosphate = D-xylulose 5-phosphate</text>
        <dbReference type="Rhea" id="RHEA:22368"/>
        <dbReference type="ChEBI" id="CHEBI:57737"/>
        <dbReference type="ChEBI" id="CHEBI:58226"/>
        <dbReference type="EC" id="5.1.3.4"/>
    </reaction>
</comment>
<dbReference type="GO" id="GO:0005829">
    <property type="term" value="C:cytosol"/>
    <property type="evidence" value="ECO:0007669"/>
    <property type="project" value="TreeGrafter"/>
</dbReference>
<feature type="domain" description="Class II aldolase/adducin N-terminal" evidence="9">
    <location>
        <begin position="8"/>
        <end position="196"/>
    </location>
</feature>
<organism evidence="10 11">
    <name type="scientific">Acuticoccus sediminis</name>
    <dbReference type="NCBI Taxonomy" id="2184697"/>
    <lineage>
        <taxon>Bacteria</taxon>
        <taxon>Pseudomonadati</taxon>
        <taxon>Pseudomonadota</taxon>
        <taxon>Alphaproteobacteria</taxon>
        <taxon>Hyphomicrobiales</taxon>
        <taxon>Amorphaceae</taxon>
        <taxon>Acuticoccus</taxon>
    </lineage>
</organism>
<dbReference type="AlphaFoldDB" id="A0A8B2NVY4"/>
<evidence type="ECO:0000256" key="7">
    <source>
        <dbReference type="ARBA" id="ARBA00023235"/>
    </source>
</evidence>
<dbReference type="Pfam" id="PF00596">
    <property type="entry name" value="Aldolase_II"/>
    <property type="match status" value="1"/>
</dbReference>
<dbReference type="GO" id="GO:0019323">
    <property type="term" value="P:pentose catabolic process"/>
    <property type="evidence" value="ECO:0007669"/>
    <property type="project" value="TreeGrafter"/>
</dbReference>
<accession>A0A8B2NVY4</accession>
<dbReference type="SMART" id="SM01007">
    <property type="entry name" value="Aldolase_II"/>
    <property type="match status" value="1"/>
</dbReference>
<dbReference type="PANTHER" id="PTHR22789">
    <property type="entry name" value="FUCULOSE PHOSPHATE ALDOLASE"/>
    <property type="match status" value="1"/>
</dbReference>
<keyword evidence="5" id="KW-0479">Metal-binding</keyword>
<dbReference type="OrthoDB" id="5291399at2"/>
<dbReference type="GO" id="GO:0016832">
    <property type="term" value="F:aldehyde-lyase activity"/>
    <property type="evidence" value="ECO:0007669"/>
    <property type="project" value="TreeGrafter"/>
</dbReference>
<keyword evidence="7 10" id="KW-0413">Isomerase</keyword>
<comment type="cofactor">
    <cofactor evidence="2">
        <name>Zn(2+)</name>
        <dbReference type="ChEBI" id="CHEBI:29105"/>
    </cofactor>
</comment>
<dbReference type="GO" id="GO:0008742">
    <property type="term" value="F:L-ribulose-phosphate 4-epimerase activity"/>
    <property type="evidence" value="ECO:0007669"/>
    <property type="project" value="UniProtKB-EC"/>
</dbReference>
<comment type="similarity">
    <text evidence="3">Belongs to the aldolase class II family. AraD/FucA subfamily.</text>
</comment>
<reference evidence="10 11" key="1">
    <citation type="submission" date="2018-05" db="EMBL/GenBank/DDBJ databases">
        <title>Acuticoccus sediminis sp. nov., isolated from deep-sea sediment of Indian Ocean.</title>
        <authorList>
            <person name="Liu X."/>
            <person name="Lai Q."/>
            <person name="Du Y."/>
            <person name="Sun F."/>
            <person name="Zhang X."/>
            <person name="Wang S."/>
            <person name="Shao Z."/>
        </authorList>
    </citation>
    <scope>NUCLEOTIDE SEQUENCE [LARGE SCALE GENOMIC DNA]</scope>
    <source>
        <strain evidence="10 11">PTG4-2</strain>
    </source>
</reference>
<evidence type="ECO:0000256" key="2">
    <source>
        <dbReference type="ARBA" id="ARBA00001947"/>
    </source>
</evidence>
<keyword evidence="8" id="KW-0119">Carbohydrate metabolism</keyword>
<dbReference type="EMBL" id="QHHQ01000002">
    <property type="protein sequence ID" value="RAI01684.1"/>
    <property type="molecule type" value="Genomic_DNA"/>
</dbReference>
<name>A0A8B2NVY4_9HYPH</name>
<dbReference type="InterPro" id="IPR050197">
    <property type="entry name" value="Aldolase_class_II_sugar_metab"/>
</dbReference>
<dbReference type="GO" id="GO:0046872">
    <property type="term" value="F:metal ion binding"/>
    <property type="evidence" value="ECO:0007669"/>
    <property type="project" value="UniProtKB-KW"/>
</dbReference>
<gene>
    <name evidence="10" type="primary">araD</name>
    <name evidence="10" type="ORF">DLJ53_09725</name>
</gene>
<dbReference type="SUPFAM" id="SSF53639">
    <property type="entry name" value="AraD/HMP-PK domain-like"/>
    <property type="match status" value="1"/>
</dbReference>
<dbReference type="PANTHER" id="PTHR22789:SF8">
    <property type="entry name" value="L-RIBULOSE-5-PHOSPHATE 4-EPIMERASE SGBE"/>
    <property type="match status" value="1"/>
</dbReference>
<comment type="caution">
    <text evidence="10">The sequence shown here is derived from an EMBL/GenBank/DDBJ whole genome shotgun (WGS) entry which is preliminary data.</text>
</comment>
<dbReference type="Gene3D" id="3.40.225.10">
    <property type="entry name" value="Class II aldolase/adducin N-terminal domain"/>
    <property type="match status" value="1"/>
</dbReference>
<dbReference type="InterPro" id="IPR001303">
    <property type="entry name" value="Aldolase_II/adducin_N"/>
</dbReference>
<evidence type="ECO:0000256" key="5">
    <source>
        <dbReference type="ARBA" id="ARBA00022723"/>
    </source>
</evidence>
<evidence type="ECO:0000259" key="9">
    <source>
        <dbReference type="SMART" id="SM01007"/>
    </source>
</evidence>